<organism evidence="3">
    <name type="scientific">Paraconexibacter sp. AEG42_29</name>
    <dbReference type="NCBI Taxonomy" id="2997339"/>
    <lineage>
        <taxon>Bacteria</taxon>
        <taxon>Bacillati</taxon>
        <taxon>Actinomycetota</taxon>
        <taxon>Thermoleophilia</taxon>
        <taxon>Solirubrobacterales</taxon>
        <taxon>Paraconexibacteraceae</taxon>
        <taxon>Paraconexibacter</taxon>
    </lineage>
</organism>
<dbReference type="GO" id="GO:0005548">
    <property type="term" value="F:phospholipid transporter activity"/>
    <property type="evidence" value="ECO:0007669"/>
    <property type="project" value="TreeGrafter"/>
</dbReference>
<dbReference type="PANTHER" id="PTHR30188:SF13">
    <property type="entry name" value="CONSERVED HYPOTHETICAL INTEGRAL MEMBRANE PROTEIN YRBE3B"/>
    <property type="match status" value="1"/>
</dbReference>
<dbReference type="InterPro" id="IPR030802">
    <property type="entry name" value="Permease_MalE"/>
</dbReference>
<evidence type="ECO:0000313" key="3">
    <source>
        <dbReference type="EMBL" id="XAY08496.1"/>
    </source>
</evidence>
<keyword evidence="2" id="KW-0812">Transmembrane</keyword>
<proteinExistence type="predicted"/>
<evidence type="ECO:0008006" key="4">
    <source>
        <dbReference type="Google" id="ProtNLM"/>
    </source>
</evidence>
<feature type="transmembrane region" description="Helical" evidence="2">
    <location>
        <begin position="214"/>
        <end position="235"/>
    </location>
</feature>
<accession>A0AAU7B3N4</accession>
<dbReference type="RefSeq" id="WP_354699676.1">
    <property type="nucleotide sequence ID" value="NZ_CP114014.1"/>
</dbReference>
<dbReference type="EMBL" id="CP114014">
    <property type="protein sequence ID" value="XAY08496.1"/>
    <property type="molecule type" value="Genomic_DNA"/>
</dbReference>
<feature type="transmembrane region" description="Helical" evidence="2">
    <location>
        <begin position="247"/>
        <end position="271"/>
    </location>
</feature>
<dbReference type="Pfam" id="PF02405">
    <property type="entry name" value="MlaE"/>
    <property type="match status" value="1"/>
</dbReference>
<feature type="transmembrane region" description="Helical" evidence="2">
    <location>
        <begin position="155"/>
        <end position="178"/>
    </location>
</feature>
<keyword evidence="2" id="KW-0472">Membrane</keyword>
<evidence type="ECO:0000256" key="2">
    <source>
        <dbReference type="SAM" id="Phobius"/>
    </source>
</evidence>
<reference evidence="3" key="1">
    <citation type="submission" date="2022-12" db="EMBL/GenBank/DDBJ databases">
        <title>Paraconexibacter alkalitolerans sp. nov. and Baekduia alba sp. nov., isolated from soil and emended description of the genera Paraconexibacter (Chun et al., 2020) and Baekduia (An et al., 2020).</title>
        <authorList>
            <person name="Vieira S."/>
            <person name="Huber K.J."/>
            <person name="Geppert A."/>
            <person name="Wolf J."/>
            <person name="Neumann-Schaal M."/>
            <person name="Muesken M."/>
            <person name="Overmann J."/>
        </authorList>
    </citation>
    <scope>NUCLEOTIDE SEQUENCE</scope>
    <source>
        <strain evidence="3">AEG42_29</strain>
    </source>
</reference>
<protein>
    <recommendedName>
        <fullName evidence="4">ABC transporter permease</fullName>
    </recommendedName>
</protein>
<name>A0AAU7B3N4_9ACTN</name>
<keyword evidence="2" id="KW-1133">Transmembrane helix</keyword>
<dbReference type="PANTHER" id="PTHR30188">
    <property type="entry name" value="ABC TRANSPORTER PERMEASE PROTEIN-RELATED"/>
    <property type="match status" value="1"/>
</dbReference>
<evidence type="ECO:0000256" key="1">
    <source>
        <dbReference type="SAM" id="MobiDB-lite"/>
    </source>
</evidence>
<dbReference type="AlphaFoldDB" id="A0AAU7B3N4"/>
<sequence length="281" mass="29521">MAIADPRPTLPDPTPAPPPARRPGAVKSFLIEIGDIGYFAADTVKALPTVPRFFAEVLRQSSILVRGSLLIIAALVMFIGVTQVNFAYFFLKSAGASDYTGLFSGLTTPRAAVPIMFGYIFAAKVGGGLAAEIGAMRISEEIDALEAEAINPMSYLVGTRLVGAILFAPIAAVVALLAGTAGSYLQAIPVLQGLTPGSFLHYHWGVQNLADQLLCIMNLTIQAIVIVLVSCYYGYKASGGPTAVGAAVARSLLVNIVLIHVITAMYILVFYGQDPHLPIGG</sequence>
<feature type="region of interest" description="Disordered" evidence="1">
    <location>
        <begin position="1"/>
        <end position="22"/>
    </location>
</feature>
<feature type="transmembrane region" description="Helical" evidence="2">
    <location>
        <begin position="69"/>
        <end position="91"/>
    </location>
</feature>
<dbReference type="KEGG" id="parq:DSM112329_05397"/>
<feature type="transmembrane region" description="Helical" evidence="2">
    <location>
        <begin position="111"/>
        <end position="134"/>
    </location>
</feature>
<feature type="compositionally biased region" description="Pro residues" evidence="1">
    <location>
        <begin position="8"/>
        <end position="21"/>
    </location>
</feature>
<gene>
    <name evidence="3" type="ORF">DSM112329_05397</name>
</gene>
<dbReference type="GO" id="GO:0043190">
    <property type="term" value="C:ATP-binding cassette (ABC) transporter complex"/>
    <property type="evidence" value="ECO:0007669"/>
    <property type="project" value="InterPro"/>
</dbReference>